<dbReference type="OrthoDB" id="9807264at2"/>
<dbReference type="PANTHER" id="PTHR12469">
    <property type="entry name" value="PROTEIN EMI5 HOMOLOG, MITOCHONDRIAL"/>
    <property type="match status" value="1"/>
</dbReference>
<dbReference type="InterPro" id="IPR005631">
    <property type="entry name" value="SDH"/>
</dbReference>
<dbReference type="Proteomes" id="UP000249299">
    <property type="component" value="Unassembled WGS sequence"/>
</dbReference>
<dbReference type="Pfam" id="PF03937">
    <property type="entry name" value="Sdh5"/>
    <property type="match status" value="1"/>
</dbReference>
<reference evidence="4 5" key="1">
    <citation type="submission" date="2017-07" db="EMBL/GenBank/DDBJ databases">
        <title>Draft Genome Sequences of Select Purple Nonsulfur Bacteria.</title>
        <authorList>
            <person name="Lasarre B."/>
            <person name="Mckinlay J.B."/>
        </authorList>
    </citation>
    <scope>NUCLEOTIDE SEQUENCE [LARGE SCALE GENOMIC DNA]</scope>
    <source>
        <strain evidence="4 5">DSM 11290</strain>
    </source>
</reference>
<dbReference type="InterPro" id="IPR036714">
    <property type="entry name" value="SDH_sf"/>
</dbReference>
<proteinExistence type="inferred from homology"/>
<evidence type="ECO:0000256" key="3">
    <source>
        <dbReference type="ARBA" id="ARBA00023186"/>
    </source>
</evidence>
<dbReference type="AlphaFoldDB" id="A0A327JU49"/>
<dbReference type="PANTHER" id="PTHR12469:SF2">
    <property type="entry name" value="SUCCINATE DEHYDROGENASE ASSEMBLY FACTOR 2, MITOCHONDRIAL"/>
    <property type="match status" value="1"/>
</dbReference>
<keyword evidence="3" id="KW-0143">Chaperone</keyword>
<comment type="caution">
    <text evidence="4">The sequence shown here is derived from an EMBL/GenBank/DDBJ whole genome shotgun (WGS) entry which is preliminary data.</text>
</comment>
<dbReference type="GO" id="GO:0006099">
    <property type="term" value="P:tricarboxylic acid cycle"/>
    <property type="evidence" value="ECO:0007669"/>
    <property type="project" value="TreeGrafter"/>
</dbReference>
<dbReference type="EMBL" id="NPEV01000006">
    <property type="protein sequence ID" value="RAI28993.1"/>
    <property type="molecule type" value="Genomic_DNA"/>
</dbReference>
<evidence type="ECO:0000256" key="1">
    <source>
        <dbReference type="ARBA" id="ARBA00008571"/>
    </source>
</evidence>
<evidence type="ECO:0000313" key="4">
    <source>
        <dbReference type="EMBL" id="RAI28993.1"/>
    </source>
</evidence>
<keyword evidence="5" id="KW-1185">Reference proteome</keyword>
<gene>
    <name evidence="4" type="ORF">CH339_04735</name>
</gene>
<accession>A0A327JU49</accession>
<evidence type="ECO:0000256" key="2">
    <source>
        <dbReference type="ARBA" id="ARBA00019418"/>
    </source>
</evidence>
<dbReference type="Gene3D" id="1.10.150.250">
    <property type="entry name" value="Flavinator of succinate dehydrogenase"/>
    <property type="match status" value="1"/>
</dbReference>
<evidence type="ECO:0000313" key="5">
    <source>
        <dbReference type="Proteomes" id="UP000249299"/>
    </source>
</evidence>
<sequence>MTGMTRTSDGLDPRRRRILYRSWHRGTREMDLLLGPFVEAEVEGLDADQLDVLEHLMDAPDQELYAWFTGAKETPEGYDTPLFKRICAFHAAGS</sequence>
<protein>
    <recommendedName>
        <fullName evidence="2">FAD assembly factor SdhE</fullName>
    </recommendedName>
</protein>
<comment type="similarity">
    <text evidence="1">Belongs to the SdhE FAD assembly factor family.</text>
</comment>
<dbReference type="SUPFAM" id="SSF109910">
    <property type="entry name" value="YgfY-like"/>
    <property type="match status" value="1"/>
</dbReference>
<name>A0A327JU49_9HYPH</name>
<organism evidence="4 5">
    <name type="scientific">Rhodobium orientis</name>
    <dbReference type="NCBI Taxonomy" id="34017"/>
    <lineage>
        <taxon>Bacteria</taxon>
        <taxon>Pseudomonadati</taxon>
        <taxon>Pseudomonadota</taxon>
        <taxon>Alphaproteobacteria</taxon>
        <taxon>Hyphomicrobiales</taxon>
        <taxon>Rhodobiaceae</taxon>
        <taxon>Rhodobium</taxon>
    </lineage>
</organism>